<dbReference type="Proteomes" id="UP001355207">
    <property type="component" value="Chromosome 2"/>
</dbReference>
<proteinExistence type="predicted"/>
<dbReference type="AlphaFoldDB" id="A0AAX4JMI3"/>
<reference evidence="1 2" key="1">
    <citation type="submission" date="2024-01" db="EMBL/GenBank/DDBJ databases">
        <title>Comparative genomics of Cryptococcus and Kwoniella reveals pathogenesis evolution and contrasting modes of karyotype evolution via chromosome fusion or intercentromeric recombination.</title>
        <authorList>
            <person name="Coelho M.A."/>
            <person name="David-Palma M."/>
            <person name="Shea T."/>
            <person name="Bowers K."/>
            <person name="McGinley-Smith S."/>
            <person name="Mohammad A.W."/>
            <person name="Gnirke A."/>
            <person name="Yurkov A.M."/>
            <person name="Nowrousian M."/>
            <person name="Sun S."/>
            <person name="Cuomo C.A."/>
            <person name="Heitman J."/>
        </authorList>
    </citation>
    <scope>NUCLEOTIDE SEQUENCE [LARGE SCALE GENOMIC DNA]</scope>
    <source>
        <strain evidence="1 2">CBS 6074</strain>
    </source>
</reference>
<keyword evidence="2" id="KW-1185">Reference proteome</keyword>
<evidence type="ECO:0000313" key="1">
    <source>
        <dbReference type="EMBL" id="WWC86626.1"/>
    </source>
</evidence>
<dbReference type="RefSeq" id="XP_066073389.1">
    <property type="nucleotide sequence ID" value="XM_066217292.1"/>
</dbReference>
<dbReference type="GeneID" id="91092175"/>
<name>A0AAX4JMI3_9TREE</name>
<dbReference type="EMBL" id="CP144099">
    <property type="protein sequence ID" value="WWC86626.1"/>
    <property type="molecule type" value="Genomic_DNA"/>
</dbReference>
<sequence>MFEISPLSSRILPEDLQNHLLTQLGLLCSKDVLGNLLRCCKSMYQRFNKALYRDITFTPKLLDKFVCGIQGIQASNPELDSSRDTSTIKNEFQAIQATFGTSQSEICKRKIHSLKYLQHLTFPDIATLHHFREKFSTFPAPSVELFKRVNKISFGYDLLTSLHVYFTQREMLGVEDYSKETSMMFMAKAFSPIDLCIDTPDGLPQAYWETGFTDSMSVLLDEWKNLESITWHGLTLQIPTLAENVIKNRFFFLNCSNADKAIYGEDEEEDKDRKGWCSKYLAEILSQVNSVFQTKPDSLGNLKIDLINLSCIHGSGPKEFVEAQSSNNPFANISKGSMNAFMAGFLGISIGGDDENGDETS</sequence>
<evidence type="ECO:0000313" key="2">
    <source>
        <dbReference type="Proteomes" id="UP001355207"/>
    </source>
</evidence>
<accession>A0AAX4JMI3</accession>
<organism evidence="1 2">
    <name type="scientific">Kwoniella dendrophila CBS 6074</name>
    <dbReference type="NCBI Taxonomy" id="1295534"/>
    <lineage>
        <taxon>Eukaryota</taxon>
        <taxon>Fungi</taxon>
        <taxon>Dikarya</taxon>
        <taxon>Basidiomycota</taxon>
        <taxon>Agaricomycotina</taxon>
        <taxon>Tremellomycetes</taxon>
        <taxon>Tremellales</taxon>
        <taxon>Cryptococcaceae</taxon>
        <taxon>Kwoniella</taxon>
    </lineage>
</organism>
<gene>
    <name evidence="1" type="ORF">L201_001503</name>
</gene>
<protein>
    <recommendedName>
        <fullName evidence="3">F-box domain-containing protein</fullName>
    </recommendedName>
</protein>
<evidence type="ECO:0008006" key="3">
    <source>
        <dbReference type="Google" id="ProtNLM"/>
    </source>
</evidence>